<dbReference type="PANTHER" id="PTHR11439:SF463">
    <property type="entry name" value="REVERSE TRANSCRIPTASE TY1_COPIA-TYPE DOMAIN-CONTAINING PROTEIN"/>
    <property type="match status" value="1"/>
</dbReference>
<gene>
    <name evidence="1" type="ORF">ALC56_02074</name>
</gene>
<dbReference type="AlphaFoldDB" id="A0A151K0S8"/>
<evidence type="ECO:0000313" key="2">
    <source>
        <dbReference type="Proteomes" id="UP000078541"/>
    </source>
</evidence>
<dbReference type="Proteomes" id="UP000078541">
    <property type="component" value="Unassembled WGS sequence"/>
</dbReference>
<dbReference type="PANTHER" id="PTHR11439">
    <property type="entry name" value="GAG-POL-RELATED RETROTRANSPOSON"/>
    <property type="match status" value="1"/>
</dbReference>
<evidence type="ECO:0000313" key="1">
    <source>
        <dbReference type="EMBL" id="KYN43488.1"/>
    </source>
</evidence>
<dbReference type="STRING" id="34720.A0A151K0S8"/>
<reference evidence="1 2" key="1">
    <citation type="submission" date="2016-03" db="EMBL/GenBank/DDBJ databases">
        <title>Trachymyrmex septentrionalis WGS genome.</title>
        <authorList>
            <person name="Nygaard S."/>
            <person name="Hu H."/>
            <person name="Boomsma J."/>
            <person name="Zhang G."/>
        </authorList>
    </citation>
    <scope>NUCLEOTIDE SEQUENCE [LARGE SCALE GENOMIC DNA]</scope>
    <source>
        <strain evidence="1">Tsep2-gDNA-1</strain>
        <tissue evidence="1">Whole body</tissue>
    </source>
</reference>
<protein>
    <submittedName>
        <fullName evidence="1">Copia protein</fullName>
    </submittedName>
</protein>
<keyword evidence="2" id="KW-1185">Reference proteome</keyword>
<proteinExistence type="predicted"/>
<accession>A0A151K0S8</accession>
<name>A0A151K0S8_9HYME</name>
<organism evidence="1 2">
    <name type="scientific">Trachymyrmex septentrionalis</name>
    <dbReference type="NCBI Taxonomy" id="34720"/>
    <lineage>
        <taxon>Eukaryota</taxon>
        <taxon>Metazoa</taxon>
        <taxon>Ecdysozoa</taxon>
        <taxon>Arthropoda</taxon>
        <taxon>Hexapoda</taxon>
        <taxon>Insecta</taxon>
        <taxon>Pterygota</taxon>
        <taxon>Neoptera</taxon>
        <taxon>Endopterygota</taxon>
        <taxon>Hymenoptera</taxon>
        <taxon>Apocrita</taxon>
        <taxon>Aculeata</taxon>
        <taxon>Formicoidea</taxon>
        <taxon>Formicidae</taxon>
        <taxon>Myrmicinae</taxon>
        <taxon>Trachymyrmex</taxon>
    </lineage>
</organism>
<dbReference type="CDD" id="cd09272">
    <property type="entry name" value="RNase_HI_RT_Ty1"/>
    <property type="match status" value="1"/>
</dbReference>
<sequence length="166" mass="19073">MKLTLPEDASDTDIQKPYRELIEPFTYLAVATRLDIAFIASSLSQFNNSYSNIYWTADKCVLRYLKGMIDLDLVYEADANPLKGFVDADWGNCLVDTGYIFILSECAVSWEIRVTDVVVFNDNLGAKKLADNLMYHSRSKHIDLRHHFEMHYIQDSCGSNIFLQRT</sequence>
<dbReference type="EMBL" id="KQ981279">
    <property type="protein sequence ID" value="KYN43488.1"/>
    <property type="molecule type" value="Genomic_DNA"/>
</dbReference>